<feature type="binding site" evidence="6">
    <location>
        <position position="185"/>
    </location>
    <ligand>
        <name>Mg(2+)</name>
        <dbReference type="ChEBI" id="CHEBI:18420"/>
        <label>1</label>
    </ligand>
</feature>
<feature type="binding site" evidence="6">
    <location>
        <position position="125"/>
    </location>
    <ligand>
        <name>Mg(2+)</name>
        <dbReference type="ChEBI" id="CHEBI:18420"/>
        <label>3</label>
    </ligand>
</feature>
<keyword evidence="2 3" id="KW-0002">3D-structure</keyword>
<dbReference type="PDB" id="6PQR">
    <property type="method" value="EM"/>
    <property type="resolution" value="3.40 A"/>
    <property type="chains" value="A/D=17-507"/>
</dbReference>
<protein>
    <submittedName>
        <fullName evidence="1">Putative DNA-mediated transposase</fullName>
    </submittedName>
</protein>
<dbReference type="PDB" id="6PR5">
    <property type="method" value="EM"/>
    <property type="resolution" value="3.30 A"/>
    <property type="chains" value="A/E=17-507"/>
</dbReference>
<feature type="binding site" evidence="6">
    <location>
        <position position="224"/>
    </location>
    <ligand>
        <name>Mg(2+)</name>
        <dbReference type="ChEBI" id="CHEBI:18420"/>
        <label>1</label>
    </ligand>
</feature>
<feature type="binding site" evidence="6">
    <location>
        <position position="435"/>
    </location>
    <ligand>
        <name>Mg(2+)</name>
        <dbReference type="ChEBI" id="CHEBI:18420"/>
        <label>3</label>
    </ligand>
</feature>
<feature type="binding site" evidence="3 4">
    <location>
        <position position="125"/>
    </location>
    <ligand>
        <name>Mg(2+)</name>
        <dbReference type="ChEBI" id="CHEBI:18420"/>
        <label>2</label>
    </ligand>
</feature>
<feature type="binding site" evidence="2 3">
    <location>
        <position position="413"/>
    </location>
    <ligand>
        <name>Zn(2+)</name>
        <dbReference type="ChEBI" id="CHEBI:29105"/>
    </ligand>
</feature>
<feature type="binding site" evidence="3">
    <location>
        <position position="409"/>
    </location>
    <ligand>
        <name>Zn(2+)</name>
        <dbReference type="ChEBI" id="CHEBI:29105"/>
    </ligand>
</feature>
<feature type="binding site" evidence="5">
    <location>
        <position position="435"/>
    </location>
    <ligand>
        <name>Ca(2+)</name>
        <dbReference type="ChEBI" id="CHEBI:29108"/>
        <label>1</label>
    </ligand>
</feature>
<keyword evidence="2 3" id="KW-0479">Metal-binding</keyword>
<keyword evidence="5" id="KW-0106">Calcium</keyword>
<dbReference type="PDB" id="6PQX">
    <property type="method" value="EM"/>
    <property type="resolution" value="4.60 A"/>
    <property type="chains" value="A/E=17-507"/>
</dbReference>
<feature type="binding site" evidence="5">
    <location>
        <position position="126"/>
    </location>
    <ligand>
        <name>Ca(2+)</name>
        <dbReference type="ChEBI" id="CHEBI:29108"/>
        <label>1</label>
    </ligand>
</feature>
<feature type="binding site" evidence="2 3">
    <location>
        <position position="408"/>
    </location>
    <ligand>
        <name>Zn(2+)</name>
        <dbReference type="ChEBI" id="CHEBI:29105"/>
    </ligand>
</feature>
<feature type="binding site" evidence="3 4">
    <location>
        <position position="224"/>
    </location>
    <ligand>
        <name>Mg(2+)</name>
        <dbReference type="ChEBI" id="CHEBI:18420"/>
        <label>2</label>
    </ligand>
</feature>
<evidence type="ECO:0007829" key="5">
    <source>
        <dbReference type="PDB" id="6PQX"/>
    </source>
</evidence>
<dbReference type="EMDB" id="EMD-20456"/>
<dbReference type="PDBsum" id="6PQR"/>
<accession>B0F0C5</accession>
<evidence type="ECO:0007829" key="6">
    <source>
        <dbReference type="PDB" id="6PR5"/>
    </source>
</evidence>
<feature type="disulfide bond" evidence="2">
    <location>
        <begin position="240"/>
        <end position="243"/>
    </location>
</feature>
<feature type="binding site" evidence="2 3">
    <location>
        <position position="243"/>
    </location>
    <ligand>
        <name>Zn(2+)</name>
        <dbReference type="ChEBI" id="CHEBI:29105"/>
    </ligand>
</feature>
<evidence type="ECO:0007829" key="3">
    <source>
        <dbReference type="PDB" id="6PQR"/>
    </source>
</evidence>
<dbReference type="EMDB" id="EMD-20453"/>
<dbReference type="PDBsum" id="6PQU"/>
<sequence length="527" mass="59616">MLQNPEAAAKIKEMLNKPAPSTIFSPEKALGLLLSLKLSKWQYITLRETTIREGSKEIYPSYYKVQKAKLQCYPPKAFVAVTDSSAKIALQALLDLTVNRIFETIRSPDAIQNKQLILISKWGFDGASNQSRYKQNIESGQGDSSIFMTSLVPLKLTADGDTVWVNPKPCSPMYCRPVQFSFVKETKDVVINEKTAMDDEIEALVPSKCQGHEISHKLMMTMIDGKICTYLSEAKSNAACYLCLAKPTEMSKLDVIASKTISSGVYEFGLSTLHARINVMECLLHIAYRLDFKKWSARGEGHQELLHSRKKLIQDRFKDDLNLLIDIVKQGSGTTNDGNTARRFFEFPDKTAAITGLDEDLIRRFSVILQAITSGEIIDVPKFKEYARTTAEKYVELYDWYYMSSTVHKLLIHGGDIIAENAIVPIGSLSEEASEARNKDFRRFREHHSRKKSRQASNEDILNMLIISSDPLISFTRPKLDAHKRQTYFKETVELLQLQDQEAPTEFLEVISIIEPDSEVDSDGDEL</sequence>
<evidence type="ECO:0007829" key="2">
    <source>
        <dbReference type="PDB" id="6PQN"/>
    </source>
</evidence>
<reference evidence="2 3" key="2">
    <citation type="journal article" date="2019" name="Nature">
        <title>Structures of a RAG-like transposase during cut-and-paste transposition.</title>
        <authorList>
            <person name="Liu C."/>
            <person name="Yang Y."/>
            <person name="Schatz D.G."/>
        </authorList>
    </citation>
    <scope>X-RAY CRYSTALLOGRAPHY (3.01 ANGSTROMS) OF 17-507 IN COMPLEX WITH ZN(2+)</scope>
    <scope>DISULFIDE BONDS</scope>
</reference>
<dbReference type="EMDB" id="EMD-20457"/>
<proteinExistence type="evidence at protein level"/>
<evidence type="ECO:0007829" key="4">
    <source>
        <dbReference type="PDB" id="6PQU"/>
    </source>
</evidence>
<evidence type="ECO:0000313" key="1">
    <source>
        <dbReference type="EMBL" id="ABS71025.1"/>
    </source>
</evidence>
<feature type="binding site" evidence="2 3">
    <location>
        <position position="240"/>
    </location>
    <ligand>
        <name>Zn(2+)</name>
        <dbReference type="ChEBI" id="CHEBI:29105"/>
    </ligand>
</feature>
<dbReference type="PDBsum" id="6PQN"/>
<dbReference type="PDBsum" id="6PQX"/>
<feature type="binding site" evidence="5">
    <location>
        <position position="224"/>
    </location>
    <ligand>
        <name>Ca(2+)</name>
        <dbReference type="ChEBI" id="CHEBI:29108"/>
        <label>2</label>
    </ligand>
</feature>
<dbReference type="PDBsum" id="6PQY"/>
<dbReference type="SMR" id="B0F0C5"/>
<feature type="binding site" evidence="5">
    <location>
        <position position="125"/>
    </location>
    <ligand>
        <name>Ca(2+)</name>
        <dbReference type="ChEBI" id="CHEBI:29108"/>
        <label>1</label>
    </ligand>
</feature>
<dbReference type="PDB" id="6PQY">
    <property type="method" value="EM"/>
    <property type="resolution" value="4.20 A"/>
    <property type="chains" value="A/D=17-507"/>
</dbReference>
<reference evidence="1" key="1">
    <citation type="journal article" date="2008" name="Gene">
        <title>Molecular characterization of the first intact Transib transposon from Helicoverpa zea.</title>
        <authorList>
            <person name="Chen S."/>
            <person name="Li X."/>
        </authorList>
    </citation>
    <scope>NUCLEOTIDE SEQUENCE</scope>
    <source>
        <tissue evidence="1">Midgut</tissue>
    </source>
</reference>
<dbReference type="EMDB" id="EMD-20455"/>
<name>B0F0C5_HELZE</name>
<keyword evidence="2 3" id="KW-0862">Zinc</keyword>
<feature type="binding site" evidence="6">
    <location>
        <position position="125"/>
    </location>
    <ligand>
        <name>Mg(2+)</name>
        <dbReference type="ChEBI" id="CHEBI:18420"/>
        <label>1</label>
    </ligand>
</feature>
<dbReference type="GO" id="GO:0046872">
    <property type="term" value="F:metal ion binding"/>
    <property type="evidence" value="ECO:0007669"/>
    <property type="project" value="UniProtKB-KW"/>
</dbReference>
<dbReference type="EMBL" id="EF601040">
    <property type="protein sequence ID" value="ABS71025.1"/>
    <property type="molecule type" value="Genomic_DNA"/>
</dbReference>
<dbReference type="PDB" id="6PQN">
    <property type="method" value="X-ray"/>
    <property type="resolution" value="3.01 A"/>
    <property type="chains" value="A/B=17-507"/>
</dbReference>
<organism evidence="1">
    <name type="scientific">Helicoverpa zea</name>
    <name type="common">Corn earworm moth</name>
    <name type="synonym">Heliothis zea</name>
    <dbReference type="NCBI Taxonomy" id="7113"/>
    <lineage>
        <taxon>Eukaryota</taxon>
        <taxon>Metazoa</taxon>
        <taxon>Ecdysozoa</taxon>
        <taxon>Arthropoda</taxon>
        <taxon>Hexapoda</taxon>
        <taxon>Insecta</taxon>
        <taxon>Pterygota</taxon>
        <taxon>Neoptera</taxon>
        <taxon>Endopterygota</taxon>
        <taxon>Lepidoptera</taxon>
        <taxon>Glossata</taxon>
        <taxon>Ditrysia</taxon>
        <taxon>Noctuoidea</taxon>
        <taxon>Noctuidae</taxon>
        <taxon>Heliothinae</taxon>
        <taxon>Helicoverpa</taxon>
    </lineage>
</organism>
<dbReference type="AlphaFoldDB" id="B0F0C5"/>
<dbReference type="EMDB" id="EMD-20452"/>
<dbReference type="PDBsum" id="6PR5"/>
<dbReference type="PDB" id="6PQU">
    <property type="method" value="EM"/>
    <property type="resolution" value="3.30 A"/>
    <property type="chains" value="A/E=17-507"/>
</dbReference>